<evidence type="ECO:0000313" key="2">
    <source>
        <dbReference type="Proteomes" id="UP000094329"/>
    </source>
</evidence>
<dbReference type="EMBL" id="MDTU01000004">
    <property type="protein sequence ID" value="ODN41263.1"/>
    <property type="molecule type" value="Genomic_DNA"/>
</dbReference>
<keyword evidence="2" id="KW-1185">Reference proteome</keyword>
<gene>
    <name evidence="1" type="ORF">BGC07_16965</name>
</gene>
<accession>A0ABX2ZXQ6</accession>
<proteinExistence type="predicted"/>
<dbReference type="Proteomes" id="UP000094329">
    <property type="component" value="Unassembled WGS sequence"/>
</dbReference>
<organism evidence="1 2">
    <name type="scientific">Piscirickettsia litoralis</name>
    <dbReference type="NCBI Taxonomy" id="1891921"/>
    <lineage>
        <taxon>Bacteria</taxon>
        <taxon>Pseudomonadati</taxon>
        <taxon>Pseudomonadota</taxon>
        <taxon>Gammaproteobacteria</taxon>
        <taxon>Thiotrichales</taxon>
        <taxon>Piscirickettsiaceae</taxon>
        <taxon>Piscirickettsia</taxon>
    </lineage>
</organism>
<dbReference type="SUPFAM" id="SSF69279">
    <property type="entry name" value="Phage tail proteins"/>
    <property type="match status" value="1"/>
</dbReference>
<evidence type="ECO:0000313" key="1">
    <source>
        <dbReference type="EMBL" id="ODN41263.1"/>
    </source>
</evidence>
<sequence>MNFKNSYSNQSLFHQFQESSYDFLSRHINRNGIYFYIDYQDDNNGIIFSDSLLTQRRGKKKITICNMSDVFSENLMDFKQNINQMPREIYVTAHDPSRQEINFSSLATVYATGLGRHEFYVGAVSSQKELDMISAVVAEAEYSKNFYYTSTGMFIGLHPGEIYEIDTDKTSSYLLKNHK</sequence>
<protein>
    <submittedName>
        <fullName evidence="1">Uncharacterized protein</fullName>
    </submittedName>
</protein>
<dbReference type="Pfam" id="PF05954">
    <property type="entry name" value="Phage_GPD"/>
    <property type="match status" value="1"/>
</dbReference>
<comment type="caution">
    <text evidence="1">The sequence shown here is derived from an EMBL/GenBank/DDBJ whole genome shotgun (WGS) entry which is preliminary data.</text>
</comment>
<name>A0ABX2ZXQ6_9GAMM</name>
<dbReference type="Gene3D" id="3.55.50.10">
    <property type="entry name" value="Baseplate protein-like domains"/>
    <property type="match status" value="1"/>
</dbReference>
<reference evidence="1 2" key="1">
    <citation type="submission" date="2016-08" db="EMBL/GenBank/DDBJ databases">
        <title>Draft genome sequence of Candidatus Piscirickettsia litoralis, from seawater.</title>
        <authorList>
            <person name="Wan X."/>
            <person name="Lee A.J."/>
            <person name="Hou S."/>
            <person name="Donachie S.P."/>
        </authorList>
    </citation>
    <scope>NUCLEOTIDE SEQUENCE [LARGE SCALE GENOMIC DNA]</scope>
    <source>
        <strain evidence="1 2">Y2</strain>
    </source>
</reference>